<dbReference type="RefSeq" id="WP_074877771.1">
    <property type="nucleotide sequence ID" value="NZ_FOXI01000005.1"/>
</dbReference>
<protein>
    <submittedName>
        <fullName evidence="3">Membrane protein implicated in regulation of membrane protease activity</fullName>
    </submittedName>
</protein>
<sequence>MLLQSGLLGPETLPLLLVAAGIALSIAEALAPGAHFVVVGVSLLGAGLLGLLLGPAATPFVLAGLVLLIGMVTLYGYRELDIYGGKGQAQTSDSADLKGRTARVTSRVTPREGEVKIESGGFNPYYSARTIEGEIPEGEEVMVVDPGGGNVVTVESLGTIEGSLDRELERARVENARKEAADERPDDVTEDTETADEADAGDARTADEAGDDSGWTSRPDEESDEESQRETETN</sequence>
<keyword evidence="2" id="KW-0812">Transmembrane</keyword>
<proteinExistence type="predicted"/>
<feature type="compositionally biased region" description="Acidic residues" evidence="1">
    <location>
        <begin position="188"/>
        <end position="200"/>
    </location>
</feature>
<feature type="transmembrane region" description="Helical" evidence="2">
    <location>
        <begin position="60"/>
        <end position="77"/>
    </location>
</feature>
<keyword evidence="4" id="KW-1185">Reference proteome</keyword>
<keyword evidence="3" id="KW-0645">Protease</keyword>
<dbReference type="AlphaFoldDB" id="A0A1I5RWD8"/>
<evidence type="ECO:0000313" key="4">
    <source>
        <dbReference type="Proteomes" id="UP000183769"/>
    </source>
</evidence>
<dbReference type="InterPro" id="IPR052165">
    <property type="entry name" value="Membrane_assoc_protease"/>
</dbReference>
<dbReference type="GO" id="GO:0008233">
    <property type="term" value="F:peptidase activity"/>
    <property type="evidence" value="ECO:0007669"/>
    <property type="project" value="UniProtKB-KW"/>
</dbReference>
<dbReference type="Gene3D" id="2.40.50.140">
    <property type="entry name" value="Nucleic acid-binding proteins"/>
    <property type="match status" value="1"/>
</dbReference>
<keyword evidence="2" id="KW-0472">Membrane</keyword>
<name>A0A1I5RWD8_9EURY</name>
<dbReference type="PANTHER" id="PTHR33507:SF3">
    <property type="entry name" value="INNER MEMBRANE PROTEIN YBBJ"/>
    <property type="match status" value="1"/>
</dbReference>
<organism evidence="3 4">
    <name type="scientific">Halolamina pelagica</name>
    <dbReference type="NCBI Taxonomy" id="699431"/>
    <lineage>
        <taxon>Archaea</taxon>
        <taxon>Methanobacteriati</taxon>
        <taxon>Methanobacteriota</taxon>
        <taxon>Stenosarchaea group</taxon>
        <taxon>Halobacteria</taxon>
        <taxon>Halobacteriales</taxon>
        <taxon>Haloferacaceae</taxon>
    </lineage>
</organism>
<feature type="region of interest" description="Disordered" evidence="1">
    <location>
        <begin position="175"/>
        <end position="234"/>
    </location>
</feature>
<gene>
    <name evidence="3" type="ORF">SAMN05216277_105174</name>
</gene>
<keyword evidence="2" id="KW-1133">Transmembrane helix</keyword>
<dbReference type="GO" id="GO:0006508">
    <property type="term" value="P:proteolysis"/>
    <property type="evidence" value="ECO:0007669"/>
    <property type="project" value="UniProtKB-KW"/>
</dbReference>
<dbReference type="PANTHER" id="PTHR33507">
    <property type="entry name" value="INNER MEMBRANE PROTEIN YBBJ"/>
    <property type="match status" value="1"/>
</dbReference>
<evidence type="ECO:0000256" key="1">
    <source>
        <dbReference type="SAM" id="MobiDB-lite"/>
    </source>
</evidence>
<evidence type="ECO:0000313" key="3">
    <source>
        <dbReference type="EMBL" id="SFP62740.1"/>
    </source>
</evidence>
<feature type="transmembrane region" description="Helical" evidence="2">
    <location>
        <begin position="12"/>
        <end position="31"/>
    </location>
</feature>
<dbReference type="EMBL" id="FOXI01000005">
    <property type="protein sequence ID" value="SFP62740.1"/>
    <property type="molecule type" value="Genomic_DNA"/>
</dbReference>
<keyword evidence="3" id="KW-0378">Hydrolase</keyword>
<feature type="compositionally biased region" description="Basic and acidic residues" evidence="1">
    <location>
        <begin position="175"/>
        <end position="187"/>
    </location>
</feature>
<reference evidence="4" key="1">
    <citation type="submission" date="2016-10" db="EMBL/GenBank/DDBJ databases">
        <authorList>
            <person name="Varghese N."/>
            <person name="Submissions S."/>
        </authorList>
    </citation>
    <scope>NUCLEOTIDE SEQUENCE [LARGE SCALE GENOMIC DNA]</scope>
    <source>
        <strain evidence="4">CGMCC 1.10329</strain>
    </source>
</reference>
<dbReference type="OrthoDB" id="157604at2157"/>
<evidence type="ECO:0000256" key="2">
    <source>
        <dbReference type="SAM" id="Phobius"/>
    </source>
</evidence>
<dbReference type="GO" id="GO:0005886">
    <property type="term" value="C:plasma membrane"/>
    <property type="evidence" value="ECO:0007669"/>
    <property type="project" value="TreeGrafter"/>
</dbReference>
<dbReference type="InterPro" id="IPR012340">
    <property type="entry name" value="NA-bd_OB-fold"/>
</dbReference>
<feature type="transmembrane region" description="Helical" evidence="2">
    <location>
        <begin position="36"/>
        <end position="54"/>
    </location>
</feature>
<dbReference type="Proteomes" id="UP000183769">
    <property type="component" value="Unassembled WGS sequence"/>
</dbReference>
<accession>A0A1I5RWD8</accession>